<dbReference type="Proteomes" id="UP000820669">
    <property type="component" value="Unassembled WGS sequence"/>
</dbReference>
<dbReference type="Gene3D" id="1.20.120.330">
    <property type="entry name" value="Nucleotidyltransferases domain 2"/>
    <property type="match status" value="1"/>
</dbReference>
<dbReference type="Pfam" id="PF05168">
    <property type="entry name" value="HEPN"/>
    <property type="match status" value="1"/>
</dbReference>
<comment type="caution">
    <text evidence="3">The sequence shown here is derived from an EMBL/GenBank/DDBJ whole genome shotgun (WGS) entry which is preliminary data.</text>
</comment>
<dbReference type="EMBL" id="JAAXLA010000117">
    <property type="protein sequence ID" value="NMI02053.1"/>
    <property type="molecule type" value="Genomic_DNA"/>
</dbReference>
<feature type="region of interest" description="Disordered" evidence="1">
    <location>
        <begin position="121"/>
        <end position="143"/>
    </location>
</feature>
<keyword evidence="4" id="KW-1185">Reference proteome</keyword>
<dbReference type="InterPro" id="IPR007842">
    <property type="entry name" value="HEPN_dom"/>
</dbReference>
<gene>
    <name evidence="3" type="ORF">HF526_32870</name>
</gene>
<evidence type="ECO:0000313" key="4">
    <source>
        <dbReference type="Proteomes" id="UP000820669"/>
    </source>
</evidence>
<evidence type="ECO:0000313" key="3">
    <source>
        <dbReference type="EMBL" id="NMI02053.1"/>
    </source>
</evidence>
<sequence>MDRAREDLAAARLLDDNGFAAQAVSQAYQAARRAAEDALLLLGRTAAPSSAVVSAFVRHVVRERGIDPEAGRLLRSLFNRHRQVDHAYDVPPAEATSAIRDATGVVDIVGAWIDTSIRVMEERGSRPGHSPPHPSTKPVRRRC</sequence>
<reference evidence="3 4" key="1">
    <citation type="submission" date="2020-04" db="EMBL/GenBank/DDBJ databases">
        <authorList>
            <person name="Klaysubun C."/>
            <person name="Duangmal K."/>
            <person name="Lipun K."/>
        </authorList>
    </citation>
    <scope>NUCLEOTIDE SEQUENCE [LARGE SCALE GENOMIC DNA]</scope>
    <source>
        <strain evidence="3 4">K10HN5</strain>
    </source>
</reference>
<organism evidence="3 4">
    <name type="scientific">Pseudonocardia acidicola</name>
    <dbReference type="NCBI Taxonomy" id="2724939"/>
    <lineage>
        <taxon>Bacteria</taxon>
        <taxon>Bacillati</taxon>
        <taxon>Actinomycetota</taxon>
        <taxon>Actinomycetes</taxon>
        <taxon>Pseudonocardiales</taxon>
        <taxon>Pseudonocardiaceae</taxon>
        <taxon>Pseudonocardia</taxon>
    </lineage>
</organism>
<feature type="domain" description="HEPN" evidence="2">
    <location>
        <begin position="2"/>
        <end position="110"/>
    </location>
</feature>
<accession>A0ABX1SML8</accession>
<proteinExistence type="predicted"/>
<name>A0ABX1SML8_9PSEU</name>
<evidence type="ECO:0000256" key="1">
    <source>
        <dbReference type="SAM" id="MobiDB-lite"/>
    </source>
</evidence>
<evidence type="ECO:0000259" key="2">
    <source>
        <dbReference type="Pfam" id="PF05168"/>
    </source>
</evidence>
<protein>
    <submittedName>
        <fullName evidence="3">HEPN domain-containing protein</fullName>
    </submittedName>
</protein>